<dbReference type="AlphaFoldDB" id="A0A1M7YFU0"/>
<organism evidence="3 4">
    <name type="scientific">Desulfopila aestuarii DSM 18488</name>
    <dbReference type="NCBI Taxonomy" id="1121416"/>
    <lineage>
        <taxon>Bacteria</taxon>
        <taxon>Pseudomonadati</taxon>
        <taxon>Thermodesulfobacteriota</taxon>
        <taxon>Desulfobulbia</taxon>
        <taxon>Desulfobulbales</taxon>
        <taxon>Desulfocapsaceae</taxon>
        <taxon>Desulfopila</taxon>
    </lineage>
</organism>
<keyword evidence="4" id="KW-1185">Reference proteome</keyword>
<gene>
    <name evidence="3" type="ORF">SAMN02745220_04012</name>
</gene>
<evidence type="ECO:0000259" key="2">
    <source>
        <dbReference type="Pfam" id="PF07589"/>
    </source>
</evidence>
<dbReference type="Pfam" id="PF07589">
    <property type="entry name" value="PEP-CTERM"/>
    <property type="match status" value="1"/>
</dbReference>
<evidence type="ECO:0000313" key="3">
    <source>
        <dbReference type="EMBL" id="SHO51446.1"/>
    </source>
</evidence>
<dbReference type="EMBL" id="FRFE01000025">
    <property type="protein sequence ID" value="SHO51446.1"/>
    <property type="molecule type" value="Genomic_DNA"/>
</dbReference>
<dbReference type="NCBIfam" id="TIGR02595">
    <property type="entry name" value="PEP_CTERM"/>
    <property type="match status" value="1"/>
</dbReference>
<dbReference type="RefSeq" id="WP_084554246.1">
    <property type="nucleotide sequence ID" value="NZ_FRFE01000025.1"/>
</dbReference>
<dbReference type="OrthoDB" id="5432808at2"/>
<accession>A0A1M7YFU0</accession>
<dbReference type="InterPro" id="IPR013424">
    <property type="entry name" value="Ice-binding_C"/>
</dbReference>
<reference evidence="3 4" key="1">
    <citation type="submission" date="2016-12" db="EMBL/GenBank/DDBJ databases">
        <authorList>
            <person name="Song W.-J."/>
            <person name="Kurnit D.M."/>
        </authorList>
    </citation>
    <scope>NUCLEOTIDE SEQUENCE [LARGE SCALE GENOMIC DNA]</scope>
    <source>
        <strain evidence="3 4">DSM 18488</strain>
    </source>
</reference>
<feature type="domain" description="Ice-binding protein C-terminal" evidence="2">
    <location>
        <begin position="162"/>
        <end position="187"/>
    </location>
</feature>
<evidence type="ECO:0000313" key="4">
    <source>
        <dbReference type="Proteomes" id="UP000184603"/>
    </source>
</evidence>
<sequence>MKKTILKGLAFACTATLLLAGTSFALPIEGGLGMIGTWAPTGGTSVADATGIDFGPWYVGYFDDNTFFVNSGDGSFSTLIGQVGTINNFTFDPVDADTPFELWTIGGFAFEMTSLEVTTHSNVAIVIEGQGDMSSASFDTTPGTWIFSANAAGTQFNWSASTVPEPATMLLFGTGLVGLAGIGARRKKD</sequence>
<name>A0A1M7YFU0_9BACT</name>
<evidence type="ECO:0000256" key="1">
    <source>
        <dbReference type="SAM" id="SignalP"/>
    </source>
</evidence>
<dbReference type="Proteomes" id="UP000184603">
    <property type="component" value="Unassembled WGS sequence"/>
</dbReference>
<protein>
    <submittedName>
        <fullName evidence="3">PEP-CTERM protein-sorting domain-containing protein</fullName>
    </submittedName>
</protein>
<proteinExistence type="predicted"/>
<feature type="signal peptide" evidence="1">
    <location>
        <begin position="1"/>
        <end position="25"/>
    </location>
</feature>
<keyword evidence="1" id="KW-0732">Signal</keyword>
<feature type="chain" id="PRO_5012387536" evidence="1">
    <location>
        <begin position="26"/>
        <end position="189"/>
    </location>
</feature>